<evidence type="ECO:0000256" key="3">
    <source>
        <dbReference type="ARBA" id="ARBA00022475"/>
    </source>
</evidence>
<evidence type="ECO:0000256" key="5">
    <source>
        <dbReference type="ARBA" id="ARBA00022989"/>
    </source>
</evidence>
<accession>A0A916T554</accession>
<dbReference type="CDD" id="cd06261">
    <property type="entry name" value="TM_PBP2"/>
    <property type="match status" value="1"/>
</dbReference>
<dbReference type="RefSeq" id="WP_188586330.1">
    <property type="nucleotide sequence ID" value="NZ_BMGC01000010.1"/>
</dbReference>
<comment type="subcellular location">
    <subcellularLocation>
        <location evidence="1 7">Cell membrane</location>
        <topology evidence="1 7">Multi-pass membrane protein</topology>
    </subcellularLocation>
</comment>
<dbReference type="Proteomes" id="UP000621454">
    <property type="component" value="Unassembled WGS sequence"/>
</dbReference>
<dbReference type="PANTHER" id="PTHR30151:SF38">
    <property type="entry name" value="ALIPHATIC SULFONATES TRANSPORT PERMEASE PROTEIN SSUC-RELATED"/>
    <property type="match status" value="1"/>
</dbReference>
<proteinExistence type="inferred from homology"/>
<feature type="transmembrane region" description="Helical" evidence="7">
    <location>
        <begin position="46"/>
        <end position="63"/>
    </location>
</feature>
<dbReference type="InterPro" id="IPR000515">
    <property type="entry name" value="MetI-like"/>
</dbReference>
<organism evidence="10 11">
    <name type="scientific">Gordonia jinhuaensis</name>
    <dbReference type="NCBI Taxonomy" id="1517702"/>
    <lineage>
        <taxon>Bacteria</taxon>
        <taxon>Bacillati</taxon>
        <taxon>Actinomycetota</taxon>
        <taxon>Actinomycetes</taxon>
        <taxon>Mycobacteriales</taxon>
        <taxon>Gordoniaceae</taxon>
        <taxon>Gordonia</taxon>
    </lineage>
</organism>
<dbReference type="InterPro" id="IPR035906">
    <property type="entry name" value="MetI-like_sf"/>
</dbReference>
<dbReference type="FunFam" id="1.10.3720.10:FF:000003">
    <property type="entry name" value="Aliphatic sulfonate ABC transporter permease"/>
    <property type="match status" value="1"/>
</dbReference>
<keyword evidence="5 7" id="KW-1133">Transmembrane helix</keyword>
<dbReference type="PROSITE" id="PS50928">
    <property type="entry name" value="ABC_TM1"/>
    <property type="match status" value="1"/>
</dbReference>
<evidence type="ECO:0000313" key="10">
    <source>
        <dbReference type="EMBL" id="GGB30848.1"/>
    </source>
</evidence>
<keyword evidence="6 7" id="KW-0472">Membrane</keyword>
<dbReference type="AlphaFoldDB" id="A0A916T554"/>
<gene>
    <name evidence="10" type="primary">ssuC</name>
    <name evidence="10" type="ORF">GCM10011489_18800</name>
</gene>
<keyword evidence="4 7" id="KW-0812">Transmembrane</keyword>
<dbReference type="PANTHER" id="PTHR30151">
    <property type="entry name" value="ALKANE SULFONATE ABC TRANSPORTER-RELATED, MEMBRANE SUBUNIT"/>
    <property type="match status" value="1"/>
</dbReference>
<keyword evidence="11" id="KW-1185">Reference proteome</keyword>
<dbReference type="GO" id="GO:0042918">
    <property type="term" value="P:alkanesulfonate transmembrane transport"/>
    <property type="evidence" value="ECO:0007669"/>
    <property type="project" value="UniProtKB-ARBA"/>
</dbReference>
<dbReference type="GO" id="GO:0005886">
    <property type="term" value="C:plasma membrane"/>
    <property type="evidence" value="ECO:0007669"/>
    <property type="project" value="UniProtKB-SubCell"/>
</dbReference>
<dbReference type="SUPFAM" id="SSF161098">
    <property type="entry name" value="MetI-like"/>
    <property type="match status" value="1"/>
</dbReference>
<evidence type="ECO:0000313" key="11">
    <source>
        <dbReference type="Proteomes" id="UP000621454"/>
    </source>
</evidence>
<reference evidence="10" key="1">
    <citation type="journal article" date="2014" name="Int. J. Syst. Evol. Microbiol.">
        <title>Complete genome sequence of Corynebacterium casei LMG S-19264T (=DSM 44701T), isolated from a smear-ripened cheese.</title>
        <authorList>
            <consortium name="US DOE Joint Genome Institute (JGI-PGF)"/>
            <person name="Walter F."/>
            <person name="Albersmeier A."/>
            <person name="Kalinowski J."/>
            <person name="Ruckert C."/>
        </authorList>
    </citation>
    <scope>NUCLEOTIDE SEQUENCE</scope>
    <source>
        <strain evidence="10">CGMCC 1.12827</strain>
    </source>
</reference>
<evidence type="ECO:0000256" key="4">
    <source>
        <dbReference type="ARBA" id="ARBA00022692"/>
    </source>
</evidence>
<feature type="transmembrane region" description="Helical" evidence="7">
    <location>
        <begin position="203"/>
        <end position="222"/>
    </location>
</feature>
<name>A0A916T554_9ACTN</name>
<feature type="transmembrane region" description="Helical" evidence="7">
    <location>
        <begin position="137"/>
        <end position="157"/>
    </location>
</feature>
<evidence type="ECO:0000256" key="8">
    <source>
        <dbReference type="SAM" id="MobiDB-lite"/>
    </source>
</evidence>
<feature type="transmembrane region" description="Helical" evidence="7">
    <location>
        <begin position="104"/>
        <end position="125"/>
    </location>
</feature>
<dbReference type="Pfam" id="PF00528">
    <property type="entry name" value="BPD_transp_1"/>
    <property type="match status" value="1"/>
</dbReference>
<sequence>MTAAAPASGLETERATRPPAETSGAHDDLVTIRPSTRRRHITVPRAVRRAIGPLVVLAAWWIGSATGVLHPDVLASPQAVWSRAVSLWSNGDLPDAIGTSTLRVLIGFGIGAAVALVLALAAGLFRIGEDLLDSTLGMLRMVPWVGLIPLFIIWFGIDETPKIALVALGVCFPLYFNTYGAIRGADSSLVEAGETLGLSRLGIVWHVILPAALPGSLVGLRYGLGTAWLALVFAEQINATSGIGYLMDTGRQFFQTDVIVVCLVAYALLGLIGDQLVRLLSRVLLSWQSTFEGK</sequence>
<evidence type="ECO:0000256" key="7">
    <source>
        <dbReference type="RuleBase" id="RU363032"/>
    </source>
</evidence>
<feature type="transmembrane region" description="Helical" evidence="7">
    <location>
        <begin position="258"/>
        <end position="277"/>
    </location>
</feature>
<evidence type="ECO:0000256" key="6">
    <source>
        <dbReference type="ARBA" id="ARBA00023136"/>
    </source>
</evidence>
<evidence type="ECO:0000259" key="9">
    <source>
        <dbReference type="PROSITE" id="PS50928"/>
    </source>
</evidence>
<feature type="region of interest" description="Disordered" evidence="8">
    <location>
        <begin position="1"/>
        <end position="28"/>
    </location>
</feature>
<feature type="transmembrane region" description="Helical" evidence="7">
    <location>
        <begin position="163"/>
        <end position="182"/>
    </location>
</feature>
<feature type="transmembrane region" description="Helical" evidence="7">
    <location>
        <begin position="228"/>
        <end position="246"/>
    </location>
</feature>
<keyword evidence="2 7" id="KW-0813">Transport</keyword>
<protein>
    <submittedName>
        <fullName evidence="10">ABC transporter permease</fullName>
    </submittedName>
</protein>
<dbReference type="Gene3D" id="1.10.3720.10">
    <property type="entry name" value="MetI-like"/>
    <property type="match status" value="1"/>
</dbReference>
<keyword evidence="3" id="KW-1003">Cell membrane</keyword>
<evidence type="ECO:0000256" key="2">
    <source>
        <dbReference type="ARBA" id="ARBA00022448"/>
    </source>
</evidence>
<comment type="similarity">
    <text evidence="7">Belongs to the binding-protein-dependent transport system permease family.</text>
</comment>
<reference evidence="10" key="2">
    <citation type="submission" date="2020-09" db="EMBL/GenBank/DDBJ databases">
        <authorList>
            <person name="Sun Q."/>
            <person name="Zhou Y."/>
        </authorList>
    </citation>
    <scope>NUCLEOTIDE SEQUENCE</scope>
    <source>
        <strain evidence="10">CGMCC 1.12827</strain>
    </source>
</reference>
<evidence type="ECO:0000256" key="1">
    <source>
        <dbReference type="ARBA" id="ARBA00004651"/>
    </source>
</evidence>
<comment type="caution">
    <text evidence="10">The sequence shown here is derived from an EMBL/GenBank/DDBJ whole genome shotgun (WGS) entry which is preliminary data.</text>
</comment>
<feature type="domain" description="ABC transmembrane type-1" evidence="9">
    <location>
        <begin position="93"/>
        <end position="277"/>
    </location>
</feature>
<dbReference type="EMBL" id="BMGC01000010">
    <property type="protein sequence ID" value="GGB30848.1"/>
    <property type="molecule type" value="Genomic_DNA"/>
</dbReference>